<evidence type="ECO:0000256" key="3">
    <source>
        <dbReference type="ARBA" id="ARBA00022842"/>
    </source>
</evidence>
<sequence length="272" mass="28146">MLDPQPLSAARTFLFVPADRPECFAKAARSGADAVVLDLEDTVAPEAKGVARANVSAWLHEGHDAVVRVNAVGSPWYEDDLNALVGAPQAVMLPKAQEACEVSGTLDRLAAASLVIPLVETAAGVIAARTLCAVPGVVRLAFGHLDLAAELGVDPTSRQALLHARSALVLAAAAASRAAPVDGVTTDVRDPAAVADDARHCLELGFTGKLCIHPGQVAIVHQVMAPSEAELAWAHQIMAVASTGGVTSHAGQMIDRPVMLRAQALIDRAGRP</sequence>
<evidence type="ECO:0000256" key="1">
    <source>
        <dbReference type="ARBA" id="ARBA00001946"/>
    </source>
</evidence>
<dbReference type="GO" id="GO:0016829">
    <property type="term" value="F:lyase activity"/>
    <property type="evidence" value="ECO:0007669"/>
    <property type="project" value="UniProtKB-KW"/>
</dbReference>
<keyword evidence="2" id="KW-0479">Metal-binding</keyword>
<dbReference type="PANTHER" id="PTHR32308:SF10">
    <property type="entry name" value="CITRATE LYASE SUBUNIT BETA"/>
    <property type="match status" value="1"/>
</dbReference>
<dbReference type="PANTHER" id="PTHR32308">
    <property type="entry name" value="LYASE BETA SUBUNIT, PUTATIVE (AFU_ORTHOLOGUE AFUA_4G13030)-RELATED"/>
    <property type="match status" value="1"/>
</dbReference>
<name>A0ABT5Z175_9ACTN</name>
<dbReference type="InterPro" id="IPR040442">
    <property type="entry name" value="Pyrv_kinase-like_dom_sf"/>
</dbReference>
<dbReference type="PIRSF" id="PIRSF015582">
    <property type="entry name" value="Cit_lyase_B"/>
    <property type="match status" value="1"/>
</dbReference>
<dbReference type="InterPro" id="IPR011206">
    <property type="entry name" value="Citrate_lyase_beta/mcl1/mcl2"/>
</dbReference>
<gene>
    <name evidence="5" type="ORF">P2L57_18045</name>
</gene>
<feature type="domain" description="HpcH/HpaI aldolase/citrate lyase" evidence="4">
    <location>
        <begin position="11"/>
        <end position="214"/>
    </location>
</feature>
<dbReference type="EMBL" id="JARHTQ010000010">
    <property type="protein sequence ID" value="MDF2257549.1"/>
    <property type="molecule type" value="Genomic_DNA"/>
</dbReference>
<dbReference type="RefSeq" id="WP_275815664.1">
    <property type="nucleotide sequence ID" value="NZ_BAAANM010000001.1"/>
</dbReference>
<protein>
    <submittedName>
        <fullName evidence="5">CoA ester lyase</fullName>
    </submittedName>
</protein>
<keyword evidence="5" id="KW-0456">Lyase</keyword>
<dbReference type="InterPro" id="IPR005000">
    <property type="entry name" value="Aldolase/citrate-lyase_domain"/>
</dbReference>
<dbReference type="InterPro" id="IPR015813">
    <property type="entry name" value="Pyrv/PenolPyrv_kinase-like_dom"/>
</dbReference>
<dbReference type="SUPFAM" id="SSF51621">
    <property type="entry name" value="Phosphoenolpyruvate/pyruvate domain"/>
    <property type="match status" value="1"/>
</dbReference>
<comment type="caution">
    <text evidence="5">The sequence shown here is derived from an EMBL/GenBank/DDBJ whole genome shotgun (WGS) entry which is preliminary data.</text>
</comment>
<keyword evidence="3" id="KW-0460">Magnesium</keyword>
<accession>A0ABT5Z175</accession>
<evidence type="ECO:0000313" key="6">
    <source>
        <dbReference type="Proteomes" id="UP001220022"/>
    </source>
</evidence>
<evidence type="ECO:0000259" key="4">
    <source>
        <dbReference type="Pfam" id="PF03328"/>
    </source>
</evidence>
<keyword evidence="6" id="KW-1185">Reference proteome</keyword>
<dbReference type="Gene3D" id="3.20.20.60">
    <property type="entry name" value="Phosphoenolpyruvate-binding domains"/>
    <property type="match status" value="1"/>
</dbReference>
<comment type="cofactor">
    <cofactor evidence="1">
        <name>Mg(2+)</name>
        <dbReference type="ChEBI" id="CHEBI:18420"/>
    </cofactor>
</comment>
<evidence type="ECO:0000313" key="5">
    <source>
        <dbReference type="EMBL" id="MDF2257549.1"/>
    </source>
</evidence>
<evidence type="ECO:0000256" key="2">
    <source>
        <dbReference type="ARBA" id="ARBA00022723"/>
    </source>
</evidence>
<reference evidence="5 6" key="1">
    <citation type="submission" date="2023-03" db="EMBL/GenBank/DDBJ databases">
        <title>Draft genome sequence of type strain Streptomyces ferralitis JCM 14344.</title>
        <authorList>
            <person name="Klaysubun C."/>
            <person name="Duangmal K."/>
        </authorList>
    </citation>
    <scope>NUCLEOTIDE SEQUENCE [LARGE SCALE GENOMIC DNA]</scope>
    <source>
        <strain evidence="5 6">JCM 14344</strain>
    </source>
</reference>
<proteinExistence type="predicted"/>
<dbReference type="Pfam" id="PF03328">
    <property type="entry name" value="HpcH_HpaI"/>
    <property type="match status" value="1"/>
</dbReference>
<dbReference type="Proteomes" id="UP001220022">
    <property type="component" value="Unassembled WGS sequence"/>
</dbReference>
<organism evidence="5 6">
    <name type="scientific">Streptantibioticus ferralitis</name>
    <dbReference type="NCBI Taxonomy" id="236510"/>
    <lineage>
        <taxon>Bacteria</taxon>
        <taxon>Bacillati</taxon>
        <taxon>Actinomycetota</taxon>
        <taxon>Actinomycetes</taxon>
        <taxon>Kitasatosporales</taxon>
        <taxon>Streptomycetaceae</taxon>
        <taxon>Streptantibioticus</taxon>
    </lineage>
</organism>